<dbReference type="InterPro" id="IPR013655">
    <property type="entry name" value="PAS_fold_3"/>
</dbReference>
<sequence>MSDQTPARGGPEELLAELRSQVEAYELGSAKAEYAPDGTVLRVNERFAELLGLDPAGIVGRDHASLVSPEVAETPEYVDLWNQLRSGSNLTGEFRLVWQGEHDMWIRSTWVPVRNSTGQVVKVIEYALDVTRGKRAAADAQGKIQAITRSQAVIEFDLQGYVLDANENFLDLVGYSRAEVIGQHHRMFVSEDDANSHSYQQFWQSLGAGEFVSGEFRRIGQDGREVWLRAVYNPILGVDGKPWKVVKFAVDVTAEKIAAAEFEGMVVALNRSQAMIEFDLDGHVLSANDNFLAAVGYRREEVVGRHHRMFVSPETAQSPEYAEFWRRLRQGEFMAGEFHRYGANAKDVWLQATYNPIFGLDGKPWKVVKFASDVTEAKIRNADFEGKVTAIRRSQAVIEFDLQGHVLDANDAFLELMGYTLEEIRGRHHRIFVAPEEADRPEYRSFWEMLGRGEFHSAEYRRIAKDGHEVWIRATYNPILDPDGRPVKVVKFANDVTAEKLRNAEFASRVAAIDRSQAVIEFDLDGRILTANENFLRTMGYTLPEIVGKHHRMFCTPDYARSDEYLEFWVRLRSGEFSSGRFHRLGKNGRDVWIQSSYNPILDLSGRPVKVIKYAYDVTGQVQLEQQQNGQIEAMTGHA</sequence>
<dbReference type="NCBIfam" id="TIGR00229">
    <property type="entry name" value="sensory_box"/>
    <property type="match status" value="5"/>
</dbReference>
<feature type="domain" description="PAS" evidence="1">
    <location>
        <begin position="519"/>
        <end position="549"/>
    </location>
</feature>
<feature type="domain" description="PAC" evidence="2">
    <location>
        <begin position="573"/>
        <end position="630"/>
    </location>
</feature>
<feature type="domain" description="PAS" evidence="1">
    <location>
        <begin position="397"/>
        <end position="437"/>
    </location>
</feature>
<evidence type="ECO:0000259" key="1">
    <source>
        <dbReference type="PROSITE" id="PS50112"/>
    </source>
</evidence>
<evidence type="ECO:0000313" key="3">
    <source>
        <dbReference type="EMBL" id="MBT0773287.1"/>
    </source>
</evidence>
<dbReference type="InterPro" id="IPR013656">
    <property type="entry name" value="PAS_4"/>
</dbReference>
<dbReference type="SUPFAM" id="SSF55785">
    <property type="entry name" value="PYP-like sensor domain (PAS domain)"/>
    <property type="match status" value="5"/>
</dbReference>
<dbReference type="InterPro" id="IPR000700">
    <property type="entry name" value="PAS-assoc_C"/>
</dbReference>
<reference evidence="3 4" key="1">
    <citation type="submission" date="2021-05" db="EMBL/GenBank/DDBJ databases">
        <title>Kineosporia and Streptomyces sp. nov. two new marine actinobacteria isolated from Coral.</title>
        <authorList>
            <person name="Buangrab K."/>
            <person name="Sutthacheep M."/>
            <person name="Yeemin T."/>
            <person name="Harunari E."/>
            <person name="Igarashi Y."/>
            <person name="Kanchanasin P."/>
            <person name="Tanasupawat S."/>
            <person name="Phongsopitanun W."/>
        </authorList>
    </citation>
    <scope>NUCLEOTIDE SEQUENCE [LARGE SCALE GENOMIC DNA]</scope>
    <source>
        <strain evidence="3 4">J2-2</strain>
    </source>
</reference>
<feature type="domain" description="PAC" evidence="2">
    <location>
        <begin position="456"/>
        <end position="508"/>
    </location>
</feature>
<protein>
    <submittedName>
        <fullName evidence="3">PAS domain S-box protein</fullName>
    </submittedName>
</protein>
<dbReference type="InterPro" id="IPR035965">
    <property type="entry name" value="PAS-like_dom_sf"/>
</dbReference>
<dbReference type="Pfam" id="PF08448">
    <property type="entry name" value="PAS_4"/>
    <property type="match status" value="1"/>
</dbReference>
<dbReference type="Gene3D" id="3.30.450.20">
    <property type="entry name" value="PAS domain"/>
    <property type="match status" value="5"/>
</dbReference>
<accession>A0ABS5TQA1</accession>
<organism evidence="3 4">
    <name type="scientific">Kineosporia corallincola</name>
    <dbReference type="NCBI Taxonomy" id="2835133"/>
    <lineage>
        <taxon>Bacteria</taxon>
        <taxon>Bacillati</taxon>
        <taxon>Actinomycetota</taxon>
        <taxon>Actinomycetes</taxon>
        <taxon>Kineosporiales</taxon>
        <taxon>Kineosporiaceae</taxon>
        <taxon>Kineosporia</taxon>
    </lineage>
</organism>
<dbReference type="Proteomes" id="UP001197247">
    <property type="component" value="Unassembled WGS sequence"/>
</dbReference>
<dbReference type="InterPro" id="IPR000014">
    <property type="entry name" value="PAS"/>
</dbReference>
<comment type="caution">
    <text evidence="3">The sequence shown here is derived from an EMBL/GenBank/DDBJ whole genome shotgun (WGS) entry which is preliminary data.</text>
</comment>
<dbReference type="PROSITE" id="PS50112">
    <property type="entry name" value="PAS"/>
    <property type="match status" value="5"/>
</dbReference>
<name>A0ABS5TQA1_9ACTN</name>
<dbReference type="CDD" id="cd00130">
    <property type="entry name" value="PAS"/>
    <property type="match status" value="5"/>
</dbReference>
<dbReference type="InterPro" id="IPR050903">
    <property type="entry name" value="Bact_Chemotaxis_MeTrfase"/>
</dbReference>
<dbReference type="RefSeq" id="WP_214159826.1">
    <property type="nucleotide sequence ID" value="NZ_JAHBAY010000016.1"/>
</dbReference>
<feature type="domain" description="PAS" evidence="1">
    <location>
        <begin position="37"/>
        <end position="70"/>
    </location>
</feature>
<feature type="domain" description="PAS" evidence="1">
    <location>
        <begin position="275"/>
        <end position="314"/>
    </location>
</feature>
<evidence type="ECO:0000259" key="2">
    <source>
        <dbReference type="PROSITE" id="PS50113"/>
    </source>
</evidence>
<dbReference type="SMART" id="SM00091">
    <property type="entry name" value="PAS"/>
    <property type="match status" value="5"/>
</dbReference>
<proteinExistence type="predicted"/>
<dbReference type="PANTHER" id="PTHR24422">
    <property type="entry name" value="CHEMOTAXIS PROTEIN METHYLTRANSFERASE"/>
    <property type="match status" value="1"/>
</dbReference>
<gene>
    <name evidence="3" type="ORF">KIH74_30360</name>
</gene>
<dbReference type="Pfam" id="PF08447">
    <property type="entry name" value="PAS_3"/>
    <property type="match status" value="4"/>
</dbReference>
<dbReference type="PANTHER" id="PTHR24422:SF10">
    <property type="entry name" value="CHEMOTAXIS PROTEIN METHYLTRANSFERASE 2"/>
    <property type="match status" value="1"/>
</dbReference>
<evidence type="ECO:0000313" key="4">
    <source>
        <dbReference type="Proteomes" id="UP001197247"/>
    </source>
</evidence>
<dbReference type="EMBL" id="JAHBAY010000016">
    <property type="protein sequence ID" value="MBT0773287.1"/>
    <property type="molecule type" value="Genomic_DNA"/>
</dbReference>
<feature type="domain" description="PAC" evidence="2">
    <location>
        <begin position="90"/>
        <end position="142"/>
    </location>
</feature>
<feature type="domain" description="PAS" evidence="1">
    <location>
        <begin position="153"/>
        <end position="193"/>
    </location>
</feature>
<dbReference type="SMART" id="SM00086">
    <property type="entry name" value="PAC"/>
    <property type="match status" value="5"/>
</dbReference>
<feature type="domain" description="PAC" evidence="2">
    <location>
        <begin position="212"/>
        <end position="264"/>
    </location>
</feature>
<dbReference type="PROSITE" id="PS50113">
    <property type="entry name" value="PAC"/>
    <property type="match status" value="4"/>
</dbReference>
<dbReference type="InterPro" id="IPR001610">
    <property type="entry name" value="PAC"/>
</dbReference>
<keyword evidence="4" id="KW-1185">Reference proteome</keyword>